<protein>
    <recommendedName>
        <fullName evidence="1">dynamin GTPase</fullName>
        <ecNumber evidence="1">3.6.5.5</ecNumber>
    </recommendedName>
</protein>
<dbReference type="GO" id="GO:0003924">
    <property type="term" value="F:GTPase activity"/>
    <property type="evidence" value="ECO:0007669"/>
    <property type="project" value="TreeGrafter"/>
</dbReference>
<evidence type="ECO:0000259" key="6">
    <source>
        <dbReference type="Pfam" id="PF00350"/>
    </source>
</evidence>
<dbReference type="AlphaFoldDB" id="A0A8B6ESA5"/>
<dbReference type="PANTHER" id="PTHR11566:SF67">
    <property type="entry name" value="DYNAMIN-LIKE 120 KDA PROTEIN, MITOCHONDRIAL"/>
    <property type="match status" value="1"/>
</dbReference>
<dbReference type="GO" id="GO:0008017">
    <property type="term" value="F:microtubule binding"/>
    <property type="evidence" value="ECO:0007669"/>
    <property type="project" value="TreeGrafter"/>
</dbReference>
<proteinExistence type="predicted"/>
<feature type="domain" description="Dynamin-like GTPase OPA1 C-terminal" evidence="7">
    <location>
        <begin position="163"/>
        <end position="297"/>
    </location>
</feature>
<dbReference type="Proteomes" id="UP000596742">
    <property type="component" value="Unassembled WGS sequence"/>
</dbReference>
<dbReference type="InterPro" id="IPR022812">
    <property type="entry name" value="Dynamin"/>
</dbReference>
<dbReference type="Gene3D" id="3.40.50.300">
    <property type="entry name" value="P-loop containing nucleotide triphosphate hydrolases"/>
    <property type="match status" value="1"/>
</dbReference>
<evidence type="ECO:0000256" key="2">
    <source>
        <dbReference type="ARBA" id="ARBA00022741"/>
    </source>
</evidence>
<dbReference type="GO" id="GO:0000266">
    <property type="term" value="P:mitochondrial fission"/>
    <property type="evidence" value="ECO:0007669"/>
    <property type="project" value="TreeGrafter"/>
</dbReference>
<dbReference type="GO" id="GO:0005874">
    <property type="term" value="C:microtubule"/>
    <property type="evidence" value="ECO:0007669"/>
    <property type="project" value="TreeGrafter"/>
</dbReference>
<dbReference type="Pfam" id="PF00350">
    <property type="entry name" value="Dynamin_N"/>
    <property type="match status" value="1"/>
</dbReference>
<evidence type="ECO:0000256" key="3">
    <source>
        <dbReference type="ARBA" id="ARBA00022801"/>
    </source>
</evidence>
<name>A0A8B6ESA5_MYTGA</name>
<organism evidence="8 9">
    <name type="scientific">Mytilus galloprovincialis</name>
    <name type="common">Mediterranean mussel</name>
    <dbReference type="NCBI Taxonomy" id="29158"/>
    <lineage>
        <taxon>Eukaryota</taxon>
        <taxon>Metazoa</taxon>
        <taxon>Spiralia</taxon>
        <taxon>Lophotrochozoa</taxon>
        <taxon>Mollusca</taxon>
        <taxon>Bivalvia</taxon>
        <taxon>Autobranchia</taxon>
        <taxon>Pteriomorphia</taxon>
        <taxon>Mytilida</taxon>
        <taxon>Mytiloidea</taxon>
        <taxon>Mytilidae</taxon>
        <taxon>Mytilinae</taxon>
        <taxon>Mytilus</taxon>
    </lineage>
</organism>
<dbReference type="PANTHER" id="PTHR11566">
    <property type="entry name" value="DYNAMIN"/>
    <property type="match status" value="1"/>
</dbReference>
<gene>
    <name evidence="8" type="ORF">MGAL_10B028612</name>
</gene>
<sequence>MYSDVLDELSGYDSTYNTQDYLPRVVVVGDQSSGKTSTLEMIAGARIFPRLQGSKYSSVRHHIYEYRNDVKEMTLVGMKDMYLCNISVLGSITRYRGKWIVYNGKHFLAFVPGVMEQPSLSHKWKNPLHTGDIVRETDPQGKHTIFVLTKADMVENNSVKPERVGWDTLHDEFQRIIEEDKKRKDHDEIFDQLKVAVVATSKAKHQWESKAEDSLLIMQKNTLDDKTIPDKEHWDMAVKFMEETLREKLQQTESKLKELTGPSTSEQWLSWQYKTEQHKQRDQAKAELDKILSREPSQVTTCR</sequence>
<dbReference type="GO" id="GO:0006897">
    <property type="term" value="P:endocytosis"/>
    <property type="evidence" value="ECO:0007669"/>
    <property type="project" value="TreeGrafter"/>
</dbReference>
<feature type="compositionally biased region" description="Basic and acidic residues" evidence="5">
    <location>
        <begin position="282"/>
        <end position="293"/>
    </location>
</feature>
<dbReference type="EMBL" id="UYJE01005567">
    <property type="protein sequence ID" value="VDI38297.1"/>
    <property type="molecule type" value="Genomic_DNA"/>
</dbReference>
<dbReference type="GO" id="GO:0005525">
    <property type="term" value="F:GTP binding"/>
    <property type="evidence" value="ECO:0007669"/>
    <property type="project" value="UniProtKB-KW"/>
</dbReference>
<evidence type="ECO:0000313" key="8">
    <source>
        <dbReference type="EMBL" id="VDI38297.1"/>
    </source>
</evidence>
<evidence type="ECO:0000259" key="7">
    <source>
        <dbReference type="Pfam" id="PF19434"/>
    </source>
</evidence>
<evidence type="ECO:0000313" key="9">
    <source>
        <dbReference type="Proteomes" id="UP000596742"/>
    </source>
</evidence>
<keyword evidence="4" id="KW-0342">GTP-binding</keyword>
<dbReference type="SUPFAM" id="SSF52540">
    <property type="entry name" value="P-loop containing nucleoside triphosphate hydrolases"/>
    <property type="match status" value="1"/>
</dbReference>
<feature type="domain" description="Dynamin N-terminal" evidence="6">
    <location>
        <begin position="25"/>
        <end position="52"/>
    </location>
</feature>
<comment type="caution">
    <text evidence="8">The sequence shown here is derived from an EMBL/GenBank/DDBJ whole genome shotgun (WGS) entry which is preliminary data.</text>
</comment>
<keyword evidence="3" id="KW-0378">Hydrolase</keyword>
<evidence type="ECO:0000256" key="1">
    <source>
        <dbReference type="ARBA" id="ARBA00011980"/>
    </source>
</evidence>
<keyword evidence="2" id="KW-0547">Nucleotide-binding</keyword>
<evidence type="ECO:0000256" key="5">
    <source>
        <dbReference type="SAM" id="MobiDB-lite"/>
    </source>
</evidence>
<dbReference type="GO" id="GO:0008053">
    <property type="term" value="P:mitochondrial fusion"/>
    <property type="evidence" value="ECO:0007669"/>
    <property type="project" value="TreeGrafter"/>
</dbReference>
<accession>A0A8B6ESA5</accession>
<dbReference type="Pfam" id="PF19434">
    <property type="entry name" value="OPA1_C"/>
    <property type="match status" value="1"/>
</dbReference>
<keyword evidence="9" id="KW-1185">Reference proteome</keyword>
<dbReference type="InterPro" id="IPR045817">
    <property type="entry name" value="OPA1_C"/>
</dbReference>
<dbReference type="OrthoDB" id="415706at2759"/>
<dbReference type="GO" id="GO:0005758">
    <property type="term" value="C:mitochondrial intermembrane space"/>
    <property type="evidence" value="ECO:0007669"/>
    <property type="project" value="TreeGrafter"/>
</dbReference>
<dbReference type="EC" id="3.6.5.5" evidence="1"/>
<dbReference type="GO" id="GO:0048312">
    <property type="term" value="P:intracellular distribution of mitochondria"/>
    <property type="evidence" value="ECO:0007669"/>
    <property type="project" value="TreeGrafter"/>
</dbReference>
<evidence type="ECO:0000256" key="4">
    <source>
        <dbReference type="ARBA" id="ARBA00023134"/>
    </source>
</evidence>
<feature type="region of interest" description="Disordered" evidence="5">
    <location>
        <begin position="282"/>
        <end position="303"/>
    </location>
</feature>
<dbReference type="GO" id="GO:0031966">
    <property type="term" value="C:mitochondrial membrane"/>
    <property type="evidence" value="ECO:0007669"/>
    <property type="project" value="TreeGrafter"/>
</dbReference>
<dbReference type="GO" id="GO:0016559">
    <property type="term" value="P:peroxisome fission"/>
    <property type="evidence" value="ECO:0007669"/>
    <property type="project" value="TreeGrafter"/>
</dbReference>
<dbReference type="InterPro" id="IPR027417">
    <property type="entry name" value="P-loop_NTPase"/>
</dbReference>
<reference evidence="8" key="1">
    <citation type="submission" date="2018-11" db="EMBL/GenBank/DDBJ databases">
        <authorList>
            <person name="Alioto T."/>
            <person name="Alioto T."/>
        </authorList>
    </citation>
    <scope>NUCLEOTIDE SEQUENCE</scope>
</reference>
<dbReference type="InterPro" id="IPR045063">
    <property type="entry name" value="Dynamin_N"/>
</dbReference>